<dbReference type="SUPFAM" id="SSF110997">
    <property type="entry name" value="Sporulation related repeat"/>
    <property type="match status" value="1"/>
</dbReference>
<accession>A0A1H8CNM1</accession>
<proteinExistence type="predicted"/>
<sequence>MVQHNGSPVRCGPQRTAHVTYVTGSNGRFASSTVPVPGTIATPDTVPPRTRVAPRKVYESQQRSLAGVYVPQGMKPVWEDDRLNPQRAHQTFEGKARMEVMWTNTVPRRLIDRRTGGDVIHKYPGLQPPFTSFEDQRAAGVRVATQGRVLSDPQTVRRGTTVTRTATAQSAGNTTVSTRSAPEAVPSASHRYAQAGIFADAEQSKAAAQKIARSGLPARRGTLTRDGRELTLVLAGPFQTQTQLDRGVARLQGLGFSNVKLRK</sequence>
<dbReference type="RefSeq" id="WP_244888527.1">
    <property type="nucleotide sequence ID" value="NZ_FOBO01000010.1"/>
</dbReference>
<feature type="domain" description="SPOR" evidence="1">
    <location>
        <begin position="185"/>
        <end position="263"/>
    </location>
</feature>
<dbReference type="AlphaFoldDB" id="A0A1H8CNM1"/>
<dbReference type="GO" id="GO:0042834">
    <property type="term" value="F:peptidoglycan binding"/>
    <property type="evidence" value="ECO:0007669"/>
    <property type="project" value="InterPro"/>
</dbReference>
<reference evidence="2 3" key="1">
    <citation type="submission" date="2016-10" db="EMBL/GenBank/DDBJ databases">
        <authorList>
            <person name="de Groot N.N."/>
        </authorList>
    </citation>
    <scope>NUCLEOTIDE SEQUENCE [LARGE SCALE GENOMIC DNA]</scope>
    <source>
        <strain evidence="2 3">DSM 11457</strain>
    </source>
</reference>
<gene>
    <name evidence="2" type="ORF">SAMN04488077_11047</name>
</gene>
<evidence type="ECO:0000259" key="1">
    <source>
        <dbReference type="PROSITE" id="PS51724"/>
    </source>
</evidence>
<dbReference type="Proteomes" id="UP000182160">
    <property type="component" value="Unassembled WGS sequence"/>
</dbReference>
<name>A0A1H8CNM1_9RHOB</name>
<dbReference type="Gene3D" id="3.30.70.1070">
    <property type="entry name" value="Sporulation related repeat"/>
    <property type="match status" value="1"/>
</dbReference>
<evidence type="ECO:0000313" key="3">
    <source>
        <dbReference type="Proteomes" id="UP000182160"/>
    </source>
</evidence>
<dbReference type="InterPro" id="IPR007730">
    <property type="entry name" value="SPOR-like_dom"/>
</dbReference>
<protein>
    <submittedName>
        <fullName evidence="2">Sporulation related domain-containing protein</fullName>
    </submittedName>
</protein>
<organism evidence="2 3">
    <name type="scientific">Roseovarius tolerans</name>
    <dbReference type="NCBI Taxonomy" id="74031"/>
    <lineage>
        <taxon>Bacteria</taxon>
        <taxon>Pseudomonadati</taxon>
        <taxon>Pseudomonadota</taxon>
        <taxon>Alphaproteobacteria</taxon>
        <taxon>Rhodobacterales</taxon>
        <taxon>Roseobacteraceae</taxon>
        <taxon>Roseovarius</taxon>
    </lineage>
</organism>
<dbReference type="EMBL" id="FOBO01000010">
    <property type="protein sequence ID" value="SEM95888.1"/>
    <property type="molecule type" value="Genomic_DNA"/>
</dbReference>
<dbReference type="Pfam" id="PF05036">
    <property type="entry name" value="SPOR"/>
    <property type="match status" value="1"/>
</dbReference>
<dbReference type="InterPro" id="IPR036680">
    <property type="entry name" value="SPOR-like_sf"/>
</dbReference>
<evidence type="ECO:0000313" key="2">
    <source>
        <dbReference type="EMBL" id="SEM95888.1"/>
    </source>
</evidence>
<dbReference type="PROSITE" id="PS51724">
    <property type="entry name" value="SPOR"/>
    <property type="match status" value="1"/>
</dbReference>